<dbReference type="Proteomes" id="UP000824120">
    <property type="component" value="Chromosome 2"/>
</dbReference>
<evidence type="ECO:0000313" key="2">
    <source>
        <dbReference type="Proteomes" id="UP000824120"/>
    </source>
</evidence>
<dbReference type="EMBL" id="JACXVP010000002">
    <property type="protein sequence ID" value="KAG5619607.1"/>
    <property type="molecule type" value="Genomic_DNA"/>
</dbReference>
<protein>
    <submittedName>
        <fullName evidence="1">Uncharacterized protein</fullName>
    </submittedName>
</protein>
<dbReference type="OrthoDB" id="1733466at2759"/>
<proteinExistence type="predicted"/>
<comment type="caution">
    <text evidence="1">The sequence shown here is derived from an EMBL/GenBank/DDBJ whole genome shotgun (WGS) entry which is preliminary data.</text>
</comment>
<evidence type="ECO:0000313" key="1">
    <source>
        <dbReference type="EMBL" id="KAG5619607.1"/>
    </source>
</evidence>
<name>A0A9J6A6B6_SOLCO</name>
<keyword evidence="2" id="KW-1185">Reference proteome</keyword>
<gene>
    <name evidence="1" type="ORF">H5410_004825</name>
</gene>
<organism evidence="1 2">
    <name type="scientific">Solanum commersonii</name>
    <name type="common">Commerson's wild potato</name>
    <name type="synonym">Commerson's nightshade</name>
    <dbReference type="NCBI Taxonomy" id="4109"/>
    <lineage>
        <taxon>Eukaryota</taxon>
        <taxon>Viridiplantae</taxon>
        <taxon>Streptophyta</taxon>
        <taxon>Embryophyta</taxon>
        <taxon>Tracheophyta</taxon>
        <taxon>Spermatophyta</taxon>
        <taxon>Magnoliopsida</taxon>
        <taxon>eudicotyledons</taxon>
        <taxon>Gunneridae</taxon>
        <taxon>Pentapetalae</taxon>
        <taxon>asterids</taxon>
        <taxon>lamiids</taxon>
        <taxon>Solanales</taxon>
        <taxon>Solanaceae</taxon>
        <taxon>Solanoideae</taxon>
        <taxon>Solaneae</taxon>
        <taxon>Solanum</taxon>
    </lineage>
</organism>
<accession>A0A9J6A6B6</accession>
<dbReference type="AlphaFoldDB" id="A0A9J6A6B6"/>
<reference evidence="1 2" key="1">
    <citation type="submission" date="2020-09" db="EMBL/GenBank/DDBJ databases">
        <title>De no assembly of potato wild relative species, Solanum commersonii.</title>
        <authorList>
            <person name="Cho K."/>
        </authorList>
    </citation>
    <scope>NUCLEOTIDE SEQUENCE [LARGE SCALE GENOMIC DNA]</scope>
    <source>
        <strain evidence="1">LZ3.2</strain>
        <tissue evidence="1">Leaf</tissue>
    </source>
</reference>
<sequence>MIENIIKYFFPISQIYLTATLLNPQYKLREIKKILKEKLVKILMLRVKIKLIILCEGGTGHLSNHLMGCCKNEFLHAKVVTKAKTNGTTLPSATVGVGVLILYENDWNDVKELIEFLKVFYLATKQIYGLYYPTMCFVLPNICAISSKFYKFKNKLRIEESVKKMIEKF</sequence>